<protein>
    <submittedName>
        <fullName evidence="2">Uncharacterized protein</fullName>
    </submittedName>
</protein>
<gene>
    <name evidence="2" type="ORF">PIB30_051177</name>
</gene>
<dbReference type="Proteomes" id="UP001341840">
    <property type="component" value="Unassembled WGS sequence"/>
</dbReference>
<feature type="non-terminal residue" evidence="2">
    <location>
        <position position="99"/>
    </location>
</feature>
<feature type="compositionally biased region" description="Basic and acidic residues" evidence="1">
    <location>
        <begin position="76"/>
        <end position="89"/>
    </location>
</feature>
<accession>A0ABU6VIP0</accession>
<feature type="non-terminal residue" evidence="2">
    <location>
        <position position="1"/>
    </location>
</feature>
<organism evidence="2 3">
    <name type="scientific">Stylosanthes scabra</name>
    <dbReference type="NCBI Taxonomy" id="79078"/>
    <lineage>
        <taxon>Eukaryota</taxon>
        <taxon>Viridiplantae</taxon>
        <taxon>Streptophyta</taxon>
        <taxon>Embryophyta</taxon>
        <taxon>Tracheophyta</taxon>
        <taxon>Spermatophyta</taxon>
        <taxon>Magnoliopsida</taxon>
        <taxon>eudicotyledons</taxon>
        <taxon>Gunneridae</taxon>
        <taxon>Pentapetalae</taxon>
        <taxon>rosids</taxon>
        <taxon>fabids</taxon>
        <taxon>Fabales</taxon>
        <taxon>Fabaceae</taxon>
        <taxon>Papilionoideae</taxon>
        <taxon>50 kb inversion clade</taxon>
        <taxon>dalbergioids sensu lato</taxon>
        <taxon>Dalbergieae</taxon>
        <taxon>Pterocarpus clade</taxon>
        <taxon>Stylosanthes</taxon>
    </lineage>
</organism>
<evidence type="ECO:0000313" key="3">
    <source>
        <dbReference type="Proteomes" id="UP001341840"/>
    </source>
</evidence>
<dbReference type="EMBL" id="JASCZI010151394">
    <property type="protein sequence ID" value="MED6172555.1"/>
    <property type="molecule type" value="Genomic_DNA"/>
</dbReference>
<keyword evidence="3" id="KW-1185">Reference proteome</keyword>
<evidence type="ECO:0000313" key="2">
    <source>
        <dbReference type="EMBL" id="MED6172555.1"/>
    </source>
</evidence>
<proteinExistence type="predicted"/>
<comment type="caution">
    <text evidence="2">The sequence shown here is derived from an EMBL/GenBank/DDBJ whole genome shotgun (WGS) entry which is preliminary data.</text>
</comment>
<name>A0ABU6VIP0_9FABA</name>
<feature type="region of interest" description="Disordered" evidence="1">
    <location>
        <begin position="74"/>
        <end position="99"/>
    </location>
</feature>
<feature type="compositionally biased region" description="Polar residues" evidence="1">
    <location>
        <begin position="90"/>
        <end position="99"/>
    </location>
</feature>
<reference evidence="2 3" key="1">
    <citation type="journal article" date="2023" name="Plants (Basel)">
        <title>Bridging the Gap: Combining Genomics and Transcriptomics Approaches to Understand Stylosanthes scabra, an Orphan Legume from the Brazilian Caatinga.</title>
        <authorList>
            <person name="Ferreira-Neto J.R.C."/>
            <person name="da Silva M.D."/>
            <person name="Binneck E."/>
            <person name="de Melo N.F."/>
            <person name="da Silva R.H."/>
            <person name="de Melo A.L.T.M."/>
            <person name="Pandolfi V."/>
            <person name="Bustamante F.O."/>
            <person name="Brasileiro-Vidal A.C."/>
            <person name="Benko-Iseppon A.M."/>
        </authorList>
    </citation>
    <scope>NUCLEOTIDE SEQUENCE [LARGE SCALE GENOMIC DNA]</scope>
    <source>
        <tissue evidence="2">Leaves</tissue>
    </source>
</reference>
<sequence length="99" mass="11269">GTRGTARPYRATTRSQNLFLESPCNHRALARPLSRLHAHRATTWYLCTTVRWHRLLSDQVRSCLEPSRAFECAPARTERPRGTSVRSRDSTSCSRANSV</sequence>
<evidence type="ECO:0000256" key="1">
    <source>
        <dbReference type="SAM" id="MobiDB-lite"/>
    </source>
</evidence>